<protein>
    <recommendedName>
        <fullName evidence="2">Fibrinogen C-terminal domain-containing protein</fullName>
    </recommendedName>
</protein>
<dbReference type="AlphaFoldDB" id="A0AAV2QCT7"/>
<evidence type="ECO:0000313" key="3">
    <source>
        <dbReference type="EMBL" id="CAL4080745.1"/>
    </source>
</evidence>
<proteinExistence type="predicted"/>
<dbReference type="NCBIfam" id="NF040941">
    <property type="entry name" value="GGGWT_bact"/>
    <property type="match status" value="1"/>
</dbReference>
<evidence type="ECO:0000313" key="4">
    <source>
        <dbReference type="Proteomes" id="UP001497623"/>
    </source>
</evidence>
<organism evidence="3 4">
    <name type="scientific">Meganyctiphanes norvegica</name>
    <name type="common">Northern krill</name>
    <name type="synonym">Thysanopoda norvegica</name>
    <dbReference type="NCBI Taxonomy" id="48144"/>
    <lineage>
        <taxon>Eukaryota</taxon>
        <taxon>Metazoa</taxon>
        <taxon>Ecdysozoa</taxon>
        <taxon>Arthropoda</taxon>
        <taxon>Crustacea</taxon>
        <taxon>Multicrustacea</taxon>
        <taxon>Malacostraca</taxon>
        <taxon>Eumalacostraca</taxon>
        <taxon>Eucarida</taxon>
        <taxon>Euphausiacea</taxon>
        <taxon>Euphausiidae</taxon>
        <taxon>Meganyctiphanes</taxon>
    </lineage>
</organism>
<dbReference type="CDD" id="cd00087">
    <property type="entry name" value="FReD"/>
    <property type="match status" value="1"/>
</dbReference>
<dbReference type="Gene3D" id="3.90.215.10">
    <property type="entry name" value="Gamma Fibrinogen, chain A, domain 1"/>
    <property type="match status" value="1"/>
</dbReference>
<feature type="signal peptide" evidence="1">
    <location>
        <begin position="1"/>
        <end position="20"/>
    </location>
</feature>
<dbReference type="Pfam" id="PF00147">
    <property type="entry name" value="Fibrinogen_C"/>
    <property type="match status" value="1"/>
</dbReference>
<dbReference type="InterPro" id="IPR036056">
    <property type="entry name" value="Fibrinogen-like_C"/>
</dbReference>
<accession>A0AAV2QCT7</accession>
<gene>
    <name evidence="3" type="ORF">MNOR_LOCUS11376</name>
</gene>
<comment type="caution">
    <text evidence="3">The sequence shown here is derived from an EMBL/GenBank/DDBJ whole genome shotgun (WGS) entry which is preliminary data.</text>
</comment>
<dbReference type="InterPro" id="IPR014716">
    <property type="entry name" value="Fibrinogen_a/b/g_C_1"/>
</dbReference>
<feature type="non-terminal residue" evidence="3">
    <location>
        <position position="243"/>
    </location>
</feature>
<keyword evidence="4" id="KW-1185">Reference proteome</keyword>
<dbReference type="SUPFAM" id="SSF56496">
    <property type="entry name" value="Fibrinogen C-terminal domain-like"/>
    <property type="match status" value="1"/>
</dbReference>
<dbReference type="InterPro" id="IPR002181">
    <property type="entry name" value="Fibrinogen_a/b/g_C_dom"/>
</dbReference>
<dbReference type="SMART" id="SM00186">
    <property type="entry name" value="FBG"/>
    <property type="match status" value="1"/>
</dbReference>
<feature type="chain" id="PRO_5043573233" description="Fibrinogen C-terminal domain-containing protein" evidence="1">
    <location>
        <begin position="21"/>
        <end position="243"/>
    </location>
</feature>
<feature type="domain" description="Fibrinogen C-terminal" evidence="2">
    <location>
        <begin position="16"/>
        <end position="238"/>
    </location>
</feature>
<sequence>MMLSSLLWVSLVCVFSFTWAGPRDCQQLYNQGIHKSGIKTIYPIAAHPDTPVVVYCDMETDGGGWTLILRRGDYTPHEEFFRTYDEYATGFGEVDAEFWLGNEVIHELTQHSITEARFDLTDFEDIYKYATYEVFEVGDAGTGYQMDIAFYDGTAGDSMKNHVGHGFTTWDVDNDSWRENCAFFHHAAWWYHHCGQSSLTGKYLNGTTKVSDGIYWNTFHNTDLYSLKNVEVKVRPYKGERNQ</sequence>
<keyword evidence="1" id="KW-0732">Signal</keyword>
<dbReference type="PANTHER" id="PTHR19143">
    <property type="entry name" value="FIBRINOGEN/TENASCIN/ANGIOPOEITIN"/>
    <property type="match status" value="1"/>
</dbReference>
<dbReference type="PANTHER" id="PTHR19143:SF458">
    <property type="entry name" value="FIBRINOGEN C-TERMINAL DOMAIN-CONTAINING PROTEIN-RELATED"/>
    <property type="match status" value="1"/>
</dbReference>
<reference evidence="3 4" key="1">
    <citation type="submission" date="2024-05" db="EMBL/GenBank/DDBJ databases">
        <authorList>
            <person name="Wallberg A."/>
        </authorList>
    </citation>
    <scope>NUCLEOTIDE SEQUENCE [LARGE SCALE GENOMIC DNA]</scope>
</reference>
<dbReference type="PROSITE" id="PS51406">
    <property type="entry name" value="FIBRINOGEN_C_2"/>
    <property type="match status" value="1"/>
</dbReference>
<dbReference type="InterPro" id="IPR050373">
    <property type="entry name" value="Fibrinogen_C-term_domain"/>
</dbReference>
<name>A0AAV2QCT7_MEGNR</name>
<evidence type="ECO:0000259" key="2">
    <source>
        <dbReference type="PROSITE" id="PS51406"/>
    </source>
</evidence>
<dbReference type="Proteomes" id="UP001497623">
    <property type="component" value="Unassembled WGS sequence"/>
</dbReference>
<dbReference type="GO" id="GO:0005615">
    <property type="term" value="C:extracellular space"/>
    <property type="evidence" value="ECO:0007669"/>
    <property type="project" value="TreeGrafter"/>
</dbReference>
<evidence type="ECO:0000256" key="1">
    <source>
        <dbReference type="SAM" id="SignalP"/>
    </source>
</evidence>
<dbReference type="EMBL" id="CAXKWB010005960">
    <property type="protein sequence ID" value="CAL4080745.1"/>
    <property type="molecule type" value="Genomic_DNA"/>
</dbReference>